<dbReference type="PROSITE" id="PS50937">
    <property type="entry name" value="HTH_MERR_2"/>
    <property type="match status" value="1"/>
</dbReference>
<dbReference type="PANTHER" id="PTHR30204:SF93">
    <property type="entry name" value="HTH MERR-TYPE DOMAIN-CONTAINING PROTEIN"/>
    <property type="match status" value="1"/>
</dbReference>
<protein>
    <submittedName>
        <fullName evidence="4">DNA-binding transcriptional MerR regulator</fullName>
    </submittedName>
</protein>
<sequence>MSGPESEAQPMTHPATTDASDPEETYAPGTPHERGAPDAGNGRGAMGSVGAVGDDGAVSAVAGAGDDGAVRNDGATRDDVAVERLGLTIDELAARAGVTVRTVRFYGTRGLLPPPQIGPRRVGRYGPEHLSRLALIEELQHHGMTLAAIERYLQQLPDEISAHDLAIHRALVASWTPDVAEEAGRDQLERRAGRALADEDIDRLAAMDVLERTADPDVFRVDPAILHLGVRLLDVPISLETVLSARTVVLDHARAAARELSRLFRDEVWGPYRERESDPEQVAAMKSLSAHMQPMVVQALVTAFQRSLREELRAGYPPADSGPRARETE</sequence>
<dbReference type="GO" id="GO:0003700">
    <property type="term" value="F:DNA-binding transcription factor activity"/>
    <property type="evidence" value="ECO:0007669"/>
    <property type="project" value="InterPro"/>
</dbReference>
<keyword evidence="5" id="KW-1185">Reference proteome</keyword>
<organism evidence="4 5">
    <name type="scientific">Streptomyces zagrosensis</name>
    <dbReference type="NCBI Taxonomy" id="1042984"/>
    <lineage>
        <taxon>Bacteria</taxon>
        <taxon>Bacillati</taxon>
        <taxon>Actinomycetota</taxon>
        <taxon>Actinomycetes</taxon>
        <taxon>Kitasatosporales</taxon>
        <taxon>Streptomycetaceae</taxon>
        <taxon>Streptomyces</taxon>
    </lineage>
</organism>
<dbReference type="EMBL" id="JACHJL010000011">
    <property type="protein sequence ID" value="MBB5937264.1"/>
    <property type="molecule type" value="Genomic_DNA"/>
</dbReference>
<feature type="domain" description="HTH merR-type" evidence="3">
    <location>
        <begin position="86"/>
        <end position="155"/>
    </location>
</feature>
<reference evidence="4 5" key="1">
    <citation type="submission" date="2020-08" db="EMBL/GenBank/DDBJ databases">
        <title>Genomic Encyclopedia of Type Strains, Phase III (KMG-III): the genomes of soil and plant-associated and newly described type strains.</title>
        <authorList>
            <person name="Whitman W."/>
        </authorList>
    </citation>
    <scope>NUCLEOTIDE SEQUENCE [LARGE SCALE GENOMIC DNA]</scope>
    <source>
        <strain evidence="4 5">CECT 8305</strain>
    </source>
</reference>
<dbReference type="Gene3D" id="1.10.1660.10">
    <property type="match status" value="1"/>
</dbReference>
<evidence type="ECO:0000313" key="5">
    <source>
        <dbReference type="Proteomes" id="UP000588098"/>
    </source>
</evidence>
<name>A0A7W9QBS5_9ACTN</name>
<evidence type="ECO:0000256" key="2">
    <source>
        <dbReference type="SAM" id="MobiDB-lite"/>
    </source>
</evidence>
<dbReference type="GO" id="GO:0003677">
    <property type="term" value="F:DNA binding"/>
    <property type="evidence" value="ECO:0007669"/>
    <property type="project" value="UniProtKB-KW"/>
</dbReference>
<evidence type="ECO:0000313" key="4">
    <source>
        <dbReference type="EMBL" id="MBB5937264.1"/>
    </source>
</evidence>
<evidence type="ECO:0000256" key="1">
    <source>
        <dbReference type="ARBA" id="ARBA00023125"/>
    </source>
</evidence>
<dbReference type="Pfam" id="PF13411">
    <property type="entry name" value="MerR_1"/>
    <property type="match status" value="1"/>
</dbReference>
<dbReference type="InterPro" id="IPR000551">
    <property type="entry name" value="MerR-type_HTH_dom"/>
</dbReference>
<dbReference type="SUPFAM" id="SSF46955">
    <property type="entry name" value="Putative DNA-binding domain"/>
    <property type="match status" value="1"/>
</dbReference>
<dbReference type="PANTHER" id="PTHR30204">
    <property type="entry name" value="REDOX-CYCLING DRUG-SENSING TRANSCRIPTIONAL ACTIVATOR SOXR"/>
    <property type="match status" value="1"/>
</dbReference>
<dbReference type="SMART" id="SM00422">
    <property type="entry name" value="HTH_MERR"/>
    <property type="match status" value="1"/>
</dbReference>
<feature type="region of interest" description="Disordered" evidence="2">
    <location>
        <begin position="1"/>
        <end position="50"/>
    </location>
</feature>
<evidence type="ECO:0000259" key="3">
    <source>
        <dbReference type="PROSITE" id="PS50937"/>
    </source>
</evidence>
<comment type="caution">
    <text evidence="4">The sequence shown here is derived from an EMBL/GenBank/DDBJ whole genome shotgun (WGS) entry which is preliminary data.</text>
</comment>
<dbReference type="InterPro" id="IPR047057">
    <property type="entry name" value="MerR_fam"/>
</dbReference>
<gene>
    <name evidence="4" type="ORF">FHS42_004343</name>
</gene>
<keyword evidence="1 4" id="KW-0238">DNA-binding</keyword>
<dbReference type="AlphaFoldDB" id="A0A7W9QBS5"/>
<dbReference type="PRINTS" id="PR00040">
    <property type="entry name" value="HTHMERR"/>
</dbReference>
<dbReference type="Proteomes" id="UP000588098">
    <property type="component" value="Unassembled WGS sequence"/>
</dbReference>
<dbReference type="InterPro" id="IPR009061">
    <property type="entry name" value="DNA-bd_dom_put_sf"/>
</dbReference>
<proteinExistence type="predicted"/>
<accession>A0A7W9QBS5</accession>